<keyword evidence="5" id="KW-1185">Reference proteome</keyword>
<evidence type="ECO:0000313" key="5">
    <source>
        <dbReference type="Proteomes" id="UP000309128"/>
    </source>
</evidence>
<gene>
    <name evidence="4" type="ORF">ETD86_30090</name>
</gene>
<dbReference type="OrthoDB" id="3765294at2"/>
<evidence type="ECO:0000256" key="1">
    <source>
        <dbReference type="SAM" id="Coils"/>
    </source>
</evidence>
<dbReference type="PANTHER" id="PTHR13328">
    <property type="entry name" value="NEGATIVE ELONGATION FACTOR A NELF-A"/>
    <property type="match status" value="1"/>
</dbReference>
<feature type="coiled-coil region" evidence="1">
    <location>
        <begin position="128"/>
        <end position="155"/>
    </location>
</feature>
<evidence type="ECO:0000313" key="4">
    <source>
        <dbReference type="EMBL" id="TMR13817.1"/>
    </source>
</evidence>
<feature type="coiled-coil region" evidence="1">
    <location>
        <begin position="268"/>
        <end position="531"/>
    </location>
</feature>
<comment type="caution">
    <text evidence="4">The sequence shown here is derived from an EMBL/GenBank/DDBJ whole genome shotgun (WGS) entry which is preliminary data.</text>
</comment>
<sequence>MTDAGDVEGIDGGVISMDVVADASTLKPKKLQREIDTRLKSVQATIQAKLDTKRLLADLDAVEDLTSRIDDIRLRATLDTERVRSDLERTLRESSGRELRVGVTPDVDAGRLRAEVEAAARDARAQVIVEVEARLEQAHAQIAAMRREIDDLRQNARRNPITIPVRDTSEARAALSILTSLAGVASKGAGLGLLAAAAAAAGGGLLALAASAGQAIGLIGVLPGIAAAAGQGLGALLLGFSGIGEAVSALGAQQAAGGQAASAYAAAQEAAADRIKQARRAVRDAAEAEAASQDRIKEAQERVSEARRRVAEVAEESAERLRDAARSVELAERRVAEAHRDAQRAVEALTEARRAAQERLEDLALAEKGAALDEEAAEIAIKRAKERLERVLADSDSSDLDKQEADLAYRQAVLRLEEVRERNADLAEEKAEADAKGVEGSDEVQAALERIKDSQQAARDAEYALGEAREQAAKAAVDAAKAEQAARESVRDAEKEVIQARREARNAAERLADAQAELIKAQKAAKTAATQQSGATSAAATAMGKLTKEGRDFALFVVGKLKPAGEAIRDAVQRNMLPGIQAGLAAALGLAKTVEKGMAKTGSAIGKVFREDFAALVSDPQTKLDIAAIMDGNAKATGAFGRAAVSGFGGLLKIVRVSMPYVTRFADGVETLAQRFEDWTKRVSAGGKDSELAGYFDAAWQAASRLWRIIKGVGGGLLGIIKLAAPSGGTLLEDLAVAAEEFAAWVNQPEVQAQFTQFFENLVPLLQKAGTLLVSVVKFVGALVASIVNSGVLNWFVDVLQAIVTKLTEWADTPVIGEILKWTLLIGGLALAVATLVGKLSFLQKGLGFLLKPLLATGKAIVKLTGAAKSFGSGGTGDDGGGSDDSGGKKRSTGSSSRTSGSARQGGGSDHGGGCGCGCGDDGSDKASKKTKKSAKSSSTGADVDLPDRDGKTSTAGKHRKTTTAASSGAKVAAGAGKVADSSGIIGKVASAAKTGATALGQYTVALAKAGGTALMTGVSKASTVLSTVGGAAVQGAAKLGSLALSYGRVALQAGLAQGKQLLMAAATGVVKVATVAWTAVQWLLNVALNANPIGLIVLAIAALVAGVIWAYNNVDWFRNAVDTAWKAISTAVQWAWNNVLKPAWDAIWGFLKNTLGPVFTWLWNSVIKPAWDGITKAVQTAWTTYIQPALQALRNFLVNDLGPKFMWFHNTIVKPAFDAIGSAISFAWNKVIKPVLSFLWDFITKTLPDGFSKGIAAVEKIWKGLQDIAKAPVRFVINTVYNEGIVPMWNWLAEKVGLGTLPKIRLNFARGGVVPGGSYGVMPGYAPGRDTMLAAVSPGEAWLRPEAARWLGADWVSWVNDAARRGRLPRFENGGQVNKSEGNSWTDWLKQGAAAVARKVLDPLKAAAAKAIGTGNGFNQIIGRIPATVIDSIISWLGLNRAAPPADQKKAAGGMVAGGTIAAVSPGEAWLRPEAASWLGEGWINAVNAAARRGSLTRFATGGVVGGSRAGTASGASSLYASARRVARPKPAREGGAGQKPPIVMNIYPQRGQSEQEIATIAARKVGARIR</sequence>
<dbReference type="RefSeq" id="WP_138669728.1">
    <property type="nucleotide sequence ID" value="NZ_VCKY01000117.1"/>
</dbReference>
<feature type="compositionally biased region" description="Gly residues" evidence="2">
    <location>
        <begin position="873"/>
        <end position="885"/>
    </location>
</feature>
<keyword evidence="3" id="KW-0472">Membrane</keyword>
<feature type="transmembrane region" description="Helical" evidence="3">
    <location>
        <begin position="1062"/>
        <end position="1085"/>
    </location>
</feature>
<dbReference type="InterPro" id="IPR052828">
    <property type="entry name" value="NELF-A_domain"/>
</dbReference>
<proteinExistence type="predicted"/>
<keyword evidence="1" id="KW-0175">Coiled coil</keyword>
<accession>A0A5S4F9U9</accession>
<evidence type="ECO:0008006" key="6">
    <source>
        <dbReference type="Google" id="ProtNLM"/>
    </source>
</evidence>
<dbReference type="PANTHER" id="PTHR13328:SF4">
    <property type="entry name" value="NEGATIVE ELONGATION FACTOR A"/>
    <property type="match status" value="1"/>
</dbReference>
<feature type="region of interest" description="Disordered" evidence="2">
    <location>
        <begin position="873"/>
        <end position="968"/>
    </location>
</feature>
<reference evidence="4 5" key="1">
    <citation type="submission" date="2019-05" db="EMBL/GenBank/DDBJ databases">
        <title>Draft genome sequence of Nonomuraea turkmeniaca DSM 43926.</title>
        <authorList>
            <person name="Saricaoglu S."/>
            <person name="Isik K."/>
        </authorList>
    </citation>
    <scope>NUCLEOTIDE SEQUENCE [LARGE SCALE GENOMIC DNA]</scope>
    <source>
        <strain evidence="4 5">DSM 43926</strain>
    </source>
</reference>
<keyword evidence="3" id="KW-1133">Transmembrane helix</keyword>
<protein>
    <recommendedName>
        <fullName evidence="6">Tape measure protein</fullName>
    </recommendedName>
</protein>
<dbReference type="EMBL" id="VCKY01000117">
    <property type="protein sequence ID" value="TMR13817.1"/>
    <property type="molecule type" value="Genomic_DNA"/>
</dbReference>
<evidence type="ECO:0000256" key="2">
    <source>
        <dbReference type="SAM" id="MobiDB-lite"/>
    </source>
</evidence>
<name>A0A5S4F9U9_9ACTN</name>
<feature type="transmembrane region" description="Helical" evidence="3">
    <location>
        <begin position="1091"/>
        <end position="1112"/>
    </location>
</feature>
<evidence type="ECO:0000256" key="3">
    <source>
        <dbReference type="SAM" id="Phobius"/>
    </source>
</evidence>
<dbReference type="Proteomes" id="UP000309128">
    <property type="component" value="Unassembled WGS sequence"/>
</dbReference>
<dbReference type="CDD" id="cd06503">
    <property type="entry name" value="ATP-synt_Fo_b"/>
    <property type="match status" value="1"/>
</dbReference>
<feature type="compositionally biased region" description="Low complexity" evidence="2">
    <location>
        <begin position="893"/>
        <end position="903"/>
    </location>
</feature>
<organism evidence="4 5">
    <name type="scientific">Nonomuraea turkmeniaca</name>
    <dbReference type="NCBI Taxonomy" id="103838"/>
    <lineage>
        <taxon>Bacteria</taxon>
        <taxon>Bacillati</taxon>
        <taxon>Actinomycetota</taxon>
        <taxon>Actinomycetes</taxon>
        <taxon>Streptosporangiales</taxon>
        <taxon>Streptosporangiaceae</taxon>
        <taxon>Nonomuraea</taxon>
    </lineage>
</organism>
<keyword evidence="3" id="KW-0812">Transmembrane</keyword>
<feature type="compositionally biased region" description="Gly residues" evidence="2">
    <location>
        <begin position="904"/>
        <end position="921"/>
    </location>
</feature>